<dbReference type="PROSITE" id="PS50943">
    <property type="entry name" value="HTH_CROC1"/>
    <property type="match status" value="1"/>
</dbReference>
<dbReference type="Proteomes" id="UP000002700">
    <property type="component" value="Chromosome I"/>
</dbReference>
<dbReference type="InterPro" id="IPR010982">
    <property type="entry name" value="Lambda_DNA-bd_dom_sf"/>
</dbReference>
<reference evidence="3 4" key="1">
    <citation type="submission" date="2005-09" db="EMBL/GenBank/DDBJ databases">
        <authorList>
            <person name="Woods D.E."/>
            <person name="Nierman W.C."/>
        </authorList>
    </citation>
    <scope>NUCLEOTIDE SEQUENCE [LARGE SCALE GENOMIC DNA]</scope>
    <source>
        <strain evidence="3 4">1710b</strain>
    </source>
</reference>
<dbReference type="PANTHER" id="PTHR46797">
    <property type="entry name" value="HTH-TYPE TRANSCRIPTIONAL REGULATOR"/>
    <property type="match status" value="1"/>
</dbReference>
<name>Q3JTM4_BURP1</name>
<evidence type="ECO:0000256" key="1">
    <source>
        <dbReference type="ARBA" id="ARBA00023125"/>
    </source>
</evidence>
<organism evidence="3 4">
    <name type="scientific">Burkholderia pseudomallei (strain 1710b)</name>
    <dbReference type="NCBI Taxonomy" id="320372"/>
    <lineage>
        <taxon>Bacteria</taxon>
        <taxon>Pseudomonadati</taxon>
        <taxon>Pseudomonadota</taxon>
        <taxon>Betaproteobacteria</taxon>
        <taxon>Burkholderiales</taxon>
        <taxon>Burkholderiaceae</taxon>
        <taxon>Burkholderia</taxon>
        <taxon>pseudomallei group</taxon>
    </lineage>
</organism>
<evidence type="ECO:0000313" key="4">
    <source>
        <dbReference type="Proteomes" id="UP000002700"/>
    </source>
</evidence>
<dbReference type="EMBL" id="CP000124">
    <property type="protein sequence ID" value="ABA47934.1"/>
    <property type="molecule type" value="Genomic_DNA"/>
</dbReference>
<dbReference type="KEGG" id="bpm:BURPS1710b_1676"/>
<gene>
    <name evidence="3" type="ordered locus">BURPS1710b_1676</name>
</gene>
<accession>Q3JTM4</accession>
<dbReference type="CDD" id="cd00093">
    <property type="entry name" value="HTH_XRE"/>
    <property type="match status" value="1"/>
</dbReference>
<dbReference type="Gene3D" id="1.10.260.40">
    <property type="entry name" value="lambda repressor-like DNA-binding domains"/>
    <property type="match status" value="1"/>
</dbReference>
<dbReference type="GO" id="GO:0005829">
    <property type="term" value="C:cytosol"/>
    <property type="evidence" value="ECO:0007669"/>
    <property type="project" value="TreeGrafter"/>
</dbReference>
<protein>
    <submittedName>
        <fullName evidence="3">Gp68</fullName>
    </submittedName>
</protein>
<evidence type="ECO:0000313" key="3">
    <source>
        <dbReference type="EMBL" id="ABA47934.1"/>
    </source>
</evidence>
<dbReference type="PANTHER" id="PTHR46797:SF1">
    <property type="entry name" value="METHYLPHOSPHONATE SYNTHASE"/>
    <property type="match status" value="1"/>
</dbReference>
<dbReference type="GO" id="GO:0003700">
    <property type="term" value="F:DNA-binding transcription factor activity"/>
    <property type="evidence" value="ECO:0007669"/>
    <property type="project" value="TreeGrafter"/>
</dbReference>
<dbReference type="GO" id="GO:0003677">
    <property type="term" value="F:DNA binding"/>
    <property type="evidence" value="ECO:0007669"/>
    <property type="project" value="UniProtKB-KW"/>
</dbReference>
<dbReference type="InterPro" id="IPR001387">
    <property type="entry name" value="Cro/C1-type_HTH"/>
</dbReference>
<dbReference type="InterPro" id="IPR050807">
    <property type="entry name" value="TransReg_Diox_bact_type"/>
</dbReference>
<dbReference type="HOGENOM" id="CLU_136757_2_0_4"/>
<dbReference type="Pfam" id="PF01381">
    <property type="entry name" value="HTH_3"/>
    <property type="match status" value="1"/>
</dbReference>
<dbReference type="SUPFAM" id="SSF47413">
    <property type="entry name" value="lambda repressor-like DNA-binding domains"/>
    <property type="match status" value="1"/>
</dbReference>
<dbReference type="SMART" id="SM00530">
    <property type="entry name" value="HTH_XRE"/>
    <property type="match status" value="1"/>
</dbReference>
<evidence type="ECO:0000259" key="2">
    <source>
        <dbReference type="PROSITE" id="PS50943"/>
    </source>
</evidence>
<feature type="domain" description="HTH cro/C1-type" evidence="2">
    <location>
        <begin position="93"/>
        <end position="147"/>
    </location>
</feature>
<dbReference type="EnsemblBacteria" id="ABA47934">
    <property type="protein sequence ID" value="ABA47934"/>
    <property type="gene ID" value="BURPS1710b_1676"/>
</dbReference>
<dbReference type="AlphaFoldDB" id="Q3JTM4"/>
<proteinExistence type="predicted"/>
<sequence>MACVVRNRRWPRRDRCADRQTPWRCLQMTEVQFIEQDGHRAFAVVPIELWDRVKDLIEDLEDEALYAQAKASDDGRRIPAAVLDAELAGDHPVRAWRNHLRMTQDALAAAAGISKPYLSQIETRQRVGTTDVLSKIASALAVPVDDLIESPPAQS</sequence>
<keyword evidence="1" id="KW-0238">DNA-binding</keyword>